<keyword evidence="2" id="KW-1185">Reference proteome</keyword>
<evidence type="ECO:0000313" key="2">
    <source>
        <dbReference type="Proteomes" id="UP001499843"/>
    </source>
</evidence>
<comment type="caution">
    <text evidence="1">The sequence shown here is derived from an EMBL/GenBank/DDBJ whole genome shotgun (WGS) entry which is preliminary data.</text>
</comment>
<sequence length="153" mass="17242">MGLPVLRLPVRRLRVRLALRTGRLLLVRVPLRRRGRRGRRRVRPALRLRLPLSRRGLRLPVSGRRPGQRGRPLGLLWPLWRGWILPVPCHRVSPFTPSSEMQAFAVRLVGPLPNLGQKHTDLSPVTDVAVLGYSPKSFEVISAISRSGRGALS</sequence>
<dbReference type="Proteomes" id="UP001499843">
    <property type="component" value="Unassembled WGS sequence"/>
</dbReference>
<evidence type="ECO:0000313" key="1">
    <source>
        <dbReference type="EMBL" id="GAA2209132.1"/>
    </source>
</evidence>
<gene>
    <name evidence="1" type="ORF">GCM10009850_045900</name>
</gene>
<protein>
    <submittedName>
        <fullName evidence="1">Uncharacterized protein</fullName>
    </submittedName>
</protein>
<dbReference type="EMBL" id="BAAAQX010000011">
    <property type="protein sequence ID" value="GAA2209132.1"/>
    <property type="molecule type" value="Genomic_DNA"/>
</dbReference>
<proteinExistence type="predicted"/>
<accession>A0ABN3CI96</accession>
<name>A0ABN3CI96_9ACTN</name>
<organism evidence="1 2">
    <name type="scientific">Nonomuraea monospora</name>
    <dbReference type="NCBI Taxonomy" id="568818"/>
    <lineage>
        <taxon>Bacteria</taxon>
        <taxon>Bacillati</taxon>
        <taxon>Actinomycetota</taxon>
        <taxon>Actinomycetes</taxon>
        <taxon>Streptosporangiales</taxon>
        <taxon>Streptosporangiaceae</taxon>
        <taxon>Nonomuraea</taxon>
    </lineage>
</organism>
<reference evidence="1 2" key="1">
    <citation type="journal article" date="2019" name="Int. J. Syst. Evol. Microbiol.">
        <title>The Global Catalogue of Microorganisms (GCM) 10K type strain sequencing project: providing services to taxonomists for standard genome sequencing and annotation.</title>
        <authorList>
            <consortium name="The Broad Institute Genomics Platform"/>
            <consortium name="The Broad Institute Genome Sequencing Center for Infectious Disease"/>
            <person name="Wu L."/>
            <person name="Ma J."/>
        </authorList>
    </citation>
    <scope>NUCLEOTIDE SEQUENCE [LARGE SCALE GENOMIC DNA]</scope>
    <source>
        <strain evidence="1 2">JCM 16114</strain>
    </source>
</reference>